<dbReference type="RefSeq" id="WP_120034414.1">
    <property type="nucleotide sequence ID" value="NZ_QVMU01000025.1"/>
</dbReference>
<evidence type="ECO:0000313" key="2">
    <source>
        <dbReference type="EMBL" id="RJX67167.1"/>
    </source>
</evidence>
<proteinExistence type="predicted"/>
<feature type="transmembrane region" description="Helical" evidence="1">
    <location>
        <begin position="12"/>
        <end position="34"/>
    </location>
</feature>
<evidence type="ECO:0000313" key="3">
    <source>
        <dbReference type="Proteomes" id="UP000273252"/>
    </source>
</evidence>
<protein>
    <submittedName>
        <fullName evidence="2">Uncharacterized protein</fullName>
    </submittedName>
</protein>
<reference evidence="2 3" key="1">
    <citation type="submission" date="2018-08" db="EMBL/GenBank/DDBJ databases">
        <title>Vibrio isolated from the Eastern China Marginal Seas.</title>
        <authorList>
            <person name="Li Y."/>
        </authorList>
    </citation>
    <scope>NUCLEOTIDE SEQUENCE [LARGE SCALE GENOMIC DNA]</scope>
    <source>
        <strain evidence="2 3">BEI233</strain>
    </source>
</reference>
<keyword evidence="1" id="KW-0472">Membrane</keyword>
<name>A0A3A6QLF6_9VIBR</name>
<organism evidence="2 3">
    <name type="scientific">Vibrio sinensis</name>
    <dbReference type="NCBI Taxonomy" id="2302434"/>
    <lineage>
        <taxon>Bacteria</taxon>
        <taxon>Pseudomonadati</taxon>
        <taxon>Pseudomonadota</taxon>
        <taxon>Gammaproteobacteria</taxon>
        <taxon>Vibrionales</taxon>
        <taxon>Vibrionaceae</taxon>
        <taxon>Vibrio</taxon>
    </lineage>
</organism>
<evidence type="ECO:0000256" key="1">
    <source>
        <dbReference type="SAM" id="Phobius"/>
    </source>
</evidence>
<sequence length="149" mass="17161">MTVFSSKNINYLTANSGLLSISLFSLNAILFFAVNSQKTEWMGTIETPQNHWSIFNTQFLNTINSSATYYEPGGNSANELNAFFPLTFRNITDNTYLLYNDRANIDLSDNEENINIYRRRSYALDETCRLTFRGRTNMNLYQATMICLL</sequence>
<gene>
    <name evidence="2" type="ORF">DZ860_19315</name>
</gene>
<dbReference type="OrthoDB" id="5909313at2"/>
<keyword evidence="1" id="KW-0812">Transmembrane</keyword>
<accession>A0A3A6QLF6</accession>
<dbReference type="EMBL" id="QVMU01000025">
    <property type="protein sequence ID" value="RJX67167.1"/>
    <property type="molecule type" value="Genomic_DNA"/>
</dbReference>
<keyword evidence="3" id="KW-1185">Reference proteome</keyword>
<comment type="caution">
    <text evidence="2">The sequence shown here is derived from an EMBL/GenBank/DDBJ whole genome shotgun (WGS) entry which is preliminary data.</text>
</comment>
<dbReference type="Proteomes" id="UP000273252">
    <property type="component" value="Unassembled WGS sequence"/>
</dbReference>
<keyword evidence="1" id="KW-1133">Transmembrane helix</keyword>
<dbReference type="AlphaFoldDB" id="A0A3A6QLF6"/>